<protein>
    <submittedName>
        <fullName evidence="3">Molybdopterin-dependent oxidoreductase</fullName>
    </submittedName>
</protein>
<evidence type="ECO:0000313" key="4">
    <source>
        <dbReference type="Proteomes" id="UP001595629"/>
    </source>
</evidence>
<dbReference type="Proteomes" id="UP001595629">
    <property type="component" value="Unassembled WGS sequence"/>
</dbReference>
<name>A0ABV7TQQ5_9RHOB</name>
<dbReference type="InterPro" id="IPR036374">
    <property type="entry name" value="OxRdtase_Mopterin-bd_sf"/>
</dbReference>
<keyword evidence="1" id="KW-0472">Membrane</keyword>
<evidence type="ECO:0000256" key="1">
    <source>
        <dbReference type="SAM" id="Phobius"/>
    </source>
</evidence>
<feature type="transmembrane region" description="Helical" evidence="1">
    <location>
        <begin position="12"/>
        <end position="30"/>
    </location>
</feature>
<dbReference type="PRINTS" id="PR00407">
    <property type="entry name" value="EUMOPTERIN"/>
</dbReference>
<sequence>MSRQIQWFPARTYVFCAHIVFTIGIRMAHWQKSPGNFTPLGTSLEAEFHRLESVLTPAEQFFVCNAGDSVVVDPASYRLKIKGDAVERVVTLGLDDLKALPQHTITAVVECAGNQRTLFEKVDGISISRDSQGDDVKWTLGGVGMAEWTGPRLADVLALAGVQPKAKWVAPMGLDVLNPECDIEIPLPVEKALAPETILGLKMNGAPLPIDHGAPVRMVVPGWVGTYWVKWVGWLTVSSREIRNYRTDEYYVMDGKTVTEQNIKSSLCLPFPAALSADQHQITGFARSSGQPIERVEWKVDDEPWSKAELLSEPLQWGWVRFGFSWKGEVGAHTIRTRAWDKLGRTQPEKAKMNPGSLLYNGIIPHPITVR</sequence>
<dbReference type="Pfam" id="PF00174">
    <property type="entry name" value="Oxidored_molyb"/>
    <property type="match status" value="1"/>
</dbReference>
<dbReference type="Gene3D" id="3.90.420.10">
    <property type="entry name" value="Oxidoreductase, molybdopterin-binding domain"/>
    <property type="match status" value="1"/>
</dbReference>
<comment type="caution">
    <text evidence="3">The sequence shown here is derived from an EMBL/GenBank/DDBJ whole genome shotgun (WGS) entry which is preliminary data.</text>
</comment>
<evidence type="ECO:0000259" key="2">
    <source>
        <dbReference type="Pfam" id="PF00174"/>
    </source>
</evidence>
<accession>A0ABV7TQQ5</accession>
<dbReference type="EMBL" id="JBHRXI010000051">
    <property type="protein sequence ID" value="MFC3616778.1"/>
    <property type="molecule type" value="Genomic_DNA"/>
</dbReference>
<organism evidence="3 4">
    <name type="scientific">Lutimaribacter marinistellae</name>
    <dbReference type="NCBI Taxonomy" id="1820329"/>
    <lineage>
        <taxon>Bacteria</taxon>
        <taxon>Pseudomonadati</taxon>
        <taxon>Pseudomonadota</taxon>
        <taxon>Alphaproteobacteria</taxon>
        <taxon>Rhodobacterales</taxon>
        <taxon>Roseobacteraceae</taxon>
        <taxon>Lutimaribacter</taxon>
    </lineage>
</organism>
<dbReference type="RefSeq" id="WP_386738112.1">
    <property type="nucleotide sequence ID" value="NZ_JBHRXI010000051.1"/>
</dbReference>
<dbReference type="Gene3D" id="2.60.40.650">
    <property type="match status" value="1"/>
</dbReference>
<keyword evidence="1" id="KW-1133">Transmembrane helix</keyword>
<reference evidence="4" key="1">
    <citation type="journal article" date="2019" name="Int. J. Syst. Evol. Microbiol.">
        <title>The Global Catalogue of Microorganisms (GCM) 10K type strain sequencing project: providing services to taxonomists for standard genome sequencing and annotation.</title>
        <authorList>
            <consortium name="The Broad Institute Genomics Platform"/>
            <consortium name="The Broad Institute Genome Sequencing Center for Infectious Disease"/>
            <person name="Wu L."/>
            <person name="Ma J."/>
        </authorList>
    </citation>
    <scope>NUCLEOTIDE SEQUENCE [LARGE SCALE GENOMIC DNA]</scope>
    <source>
        <strain evidence="4">KCTC 42911</strain>
    </source>
</reference>
<dbReference type="SUPFAM" id="SSF56524">
    <property type="entry name" value="Oxidoreductase molybdopterin-binding domain"/>
    <property type="match status" value="1"/>
</dbReference>
<dbReference type="InterPro" id="IPR008335">
    <property type="entry name" value="Mopterin_OxRdtase_euk"/>
</dbReference>
<dbReference type="InterPro" id="IPR000572">
    <property type="entry name" value="OxRdtase_Mopterin-bd_dom"/>
</dbReference>
<keyword evidence="1" id="KW-0812">Transmembrane</keyword>
<dbReference type="PANTHER" id="PTHR19372:SF7">
    <property type="entry name" value="SULFITE OXIDASE, MITOCHONDRIAL"/>
    <property type="match status" value="1"/>
</dbReference>
<feature type="domain" description="Oxidoreductase molybdopterin-binding" evidence="2">
    <location>
        <begin position="71"/>
        <end position="245"/>
    </location>
</feature>
<dbReference type="InterPro" id="IPR014756">
    <property type="entry name" value="Ig_E-set"/>
</dbReference>
<dbReference type="SUPFAM" id="SSF81296">
    <property type="entry name" value="E set domains"/>
    <property type="match status" value="1"/>
</dbReference>
<keyword evidence="4" id="KW-1185">Reference proteome</keyword>
<proteinExistence type="predicted"/>
<evidence type="ECO:0000313" key="3">
    <source>
        <dbReference type="EMBL" id="MFC3616778.1"/>
    </source>
</evidence>
<gene>
    <name evidence="3" type="ORF">ACFORG_23800</name>
</gene>
<dbReference type="PANTHER" id="PTHR19372">
    <property type="entry name" value="SULFITE REDUCTASE"/>
    <property type="match status" value="1"/>
</dbReference>